<keyword evidence="3 4" id="KW-0288">FMN</keyword>
<dbReference type="Pfam" id="PF02441">
    <property type="entry name" value="Flavoprotein"/>
    <property type="match status" value="1"/>
</dbReference>
<dbReference type="Gene3D" id="3.40.50.10300">
    <property type="entry name" value="CoaB-like"/>
    <property type="match status" value="1"/>
</dbReference>
<keyword evidence="3" id="KW-0479">Metal-binding</keyword>
<dbReference type="SUPFAM" id="SSF52507">
    <property type="entry name" value="Homo-oligomeric flavin-containing Cys decarboxylases, HFCD"/>
    <property type="match status" value="1"/>
</dbReference>
<dbReference type="EMBL" id="JAHLFP010000023">
    <property type="protein sequence ID" value="MBU3805928.1"/>
    <property type="molecule type" value="Genomic_DNA"/>
</dbReference>
<proteinExistence type="inferred from homology"/>
<feature type="region of interest" description="Phosphopantothenate--cysteine ligase" evidence="3">
    <location>
        <begin position="190"/>
        <end position="399"/>
    </location>
</feature>
<dbReference type="PANTHER" id="PTHR14359">
    <property type="entry name" value="HOMO-OLIGOMERIC FLAVIN CONTAINING CYS DECARBOXYLASE FAMILY"/>
    <property type="match status" value="1"/>
</dbReference>
<dbReference type="GO" id="GO:0004633">
    <property type="term" value="F:phosphopantothenoylcysteine decarboxylase activity"/>
    <property type="evidence" value="ECO:0007669"/>
    <property type="project" value="UniProtKB-UniRule"/>
</dbReference>
<reference evidence="7" key="2">
    <citation type="submission" date="2021-04" db="EMBL/GenBank/DDBJ databases">
        <authorList>
            <person name="Gilroy R."/>
        </authorList>
    </citation>
    <scope>NUCLEOTIDE SEQUENCE</scope>
    <source>
        <strain evidence="7">B5_2728</strain>
    </source>
</reference>
<dbReference type="EC" id="4.1.1.36" evidence="3"/>
<keyword evidence="3 4" id="KW-0285">Flavoprotein</keyword>
<evidence type="ECO:0000256" key="3">
    <source>
        <dbReference type="HAMAP-Rule" id="MF_02225"/>
    </source>
</evidence>
<keyword evidence="1 3" id="KW-0210">Decarboxylase</keyword>
<feature type="binding site" evidence="3">
    <location>
        <position position="341"/>
    </location>
    <ligand>
        <name>CTP</name>
        <dbReference type="ChEBI" id="CHEBI:37563"/>
    </ligand>
</feature>
<comment type="catalytic activity">
    <reaction evidence="3 4">
        <text>(R)-4'-phosphopantothenate + L-cysteine + CTP = N-[(R)-4-phosphopantothenoyl]-L-cysteine + CMP + diphosphate + H(+)</text>
        <dbReference type="Rhea" id="RHEA:19397"/>
        <dbReference type="ChEBI" id="CHEBI:10986"/>
        <dbReference type="ChEBI" id="CHEBI:15378"/>
        <dbReference type="ChEBI" id="CHEBI:33019"/>
        <dbReference type="ChEBI" id="CHEBI:35235"/>
        <dbReference type="ChEBI" id="CHEBI:37563"/>
        <dbReference type="ChEBI" id="CHEBI:59458"/>
        <dbReference type="ChEBI" id="CHEBI:60377"/>
        <dbReference type="EC" id="6.3.2.5"/>
    </reaction>
</comment>
<keyword evidence="3" id="KW-0511">Multifunctional enzyme</keyword>
<evidence type="ECO:0000259" key="6">
    <source>
        <dbReference type="Pfam" id="PF04127"/>
    </source>
</evidence>
<dbReference type="GO" id="GO:0071513">
    <property type="term" value="C:phosphopantothenoylcysteine decarboxylase complex"/>
    <property type="evidence" value="ECO:0007669"/>
    <property type="project" value="TreeGrafter"/>
</dbReference>
<reference evidence="7" key="1">
    <citation type="journal article" date="2021" name="PeerJ">
        <title>Extensive microbial diversity within the chicken gut microbiome revealed by metagenomics and culture.</title>
        <authorList>
            <person name="Gilroy R."/>
            <person name="Ravi A."/>
            <person name="Getino M."/>
            <person name="Pursley I."/>
            <person name="Horton D.L."/>
            <person name="Alikhan N.F."/>
            <person name="Baker D."/>
            <person name="Gharbi K."/>
            <person name="Hall N."/>
            <person name="Watson M."/>
            <person name="Adriaenssens E.M."/>
            <person name="Foster-Nyarko E."/>
            <person name="Jarju S."/>
            <person name="Secka A."/>
            <person name="Antonio M."/>
            <person name="Oren A."/>
            <person name="Chaudhuri R.R."/>
            <person name="La Ragione R."/>
            <person name="Hildebrand F."/>
            <person name="Pallen M.J."/>
        </authorList>
    </citation>
    <scope>NUCLEOTIDE SEQUENCE</scope>
    <source>
        <strain evidence="7">B5_2728</strain>
    </source>
</reference>
<feature type="region of interest" description="Phosphopantothenoylcysteine decarboxylase" evidence="3">
    <location>
        <begin position="1"/>
        <end position="189"/>
    </location>
</feature>
<keyword evidence="3 4" id="KW-0436">Ligase</keyword>
<feature type="active site" description="Proton donor" evidence="3">
    <location>
        <position position="157"/>
    </location>
</feature>
<evidence type="ECO:0000313" key="8">
    <source>
        <dbReference type="Proteomes" id="UP000713596"/>
    </source>
</evidence>
<dbReference type="EC" id="6.3.2.5" evidence="3"/>
<comment type="function">
    <text evidence="4">Catalyzes two steps in the biosynthesis of coenzyme A. In the first step cysteine is conjugated to 4'-phosphopantothenate to form 4-phosphopantothenoylcysteine, in the latter compound is decarboxylated to form 4'-phosphopantotheine.</text>
</comment>
<gene>
    <name evidence="3 7" type="primary">coaBC</name>
    <name evidence="7" type="ORF">H9882_03440</name>
</gene>
<dbReference type="Pfam" id="PF04127">
    <property type="entry name" value="DFP"/>
    <property type="match status" value="1"/>
</dbReference>
<feature type="domain" description="Flavoprotein" evidence="5">
    <location>
        <begin position="5"/>
        <end position="176"/>
    </location>
</feature>
<dbReference type="InterPro" id="IPR035929">
    <property type="entry name" value="CoaB-like_sf"/>
</dbReference>
<dbReference type="GO" id="GO:0046872">
    <property type="term" value="F:metal ion binding"/>
    <property type="evidence" value="ECO:0007669"/>
    <property type="project" value="UniProtKB-KW"/>
</dbReference>
<dbReference type="GO" id="GO:0010181">
    <property type="term" value="F:FMN binding"/>
    <property type="evidence" value="ECO:0007669"/>
    <property type="project" value="UniProtKB-UniRule"/>
</dbReference>
<dbReference type="GO" id="GO:0015941">
    <property type="term" value="P:pantothenate catabolic process"/>
    <property type="evidence" value="ECO:0007669"/>
    <property type="project" value="InterPro"/>
</dbReference>
<comment type="similarity">
    <text evidence="3 4">In the N-terminal section; belongs to the HFCD (homo-oligomeric flavin containing Cys decarboxylase) superfamily.</text>
</comment>
<feature type="binding site" evidence="3">
    <location>
        <position position="288"/>
    </location>
    <ligand>
        <name>CTP</name>
        <dbReference type="ChEBI" id="CHEBI:37563"/>
    </ligand>
</feature>
<dbReference type="SUPFAM" id="SSF102645">
    <property type="entry name" value="CoaB-like"/>
    <property type="match status" value="1"/>
</dbReference>
<comment type="cofactor">
    <cofactor evidence="3">
        <name>FMN</name>
        <dbReference type="ChEBI" id="CHEBI:58210"/>
    </cofactor>
    <text evidence="3">Binds 1 FMN per subunit.</text>
</comment>
<dbReference type="Gene3D" id="3.40.50.1950">
    <property type="entry name" value="Flavin prenyltransferase-like"/>
    <property type="match status" value="1"/>
</dbReference>
<comment type="caution">
    <text evidence="7">The sequence shown here is derived from an EMBL/GenBank/DDBJ whole genome shotgun (WGS) entry which is preliminary data.</text>
</comment>
<comment type="catalytic activity">
    <reaction evidence="3 4">
        <text>N-[(R)-4-phosphopantothenoyl]-L-cysteine + H(+) = (R)-4'-phosphopantetheine + CO2</text>
        <dbReference type="Rhea" id="RHEA:16793"/>
        <dbReference type="ChEBI" id="CHEBI:15378"/>
        <dbReference type="ChEBI" id="CHEBI:16526"/>
        <dbReference type="ChEBI" id="CHEBI:59458"/>
        <dbReference type="ChEBI" id="CHEBI:61723"/>
        <dbReference type="EC" id="4.1.1.36"/>
    </reaction>
</comment>
<comment type="pathway">
    <text evidence="3 4">Cofactor biosynthesis; coenzyme A biosynthesis; CoA from (R)-pantothenate: step 3/5.</text>
</comment>
<comment type="similarity">
    <text evidence="3 4">In the C-terminal section; belongs to the PPC synthetase family.</text>
</comment>
<keyword evidence="2 3" id="KW-0456">Lyase</keyword>
<dbReference type="InterPro" id="IPR003382">
    <property type="entry name" value="Flavoprotein"/>
</dbReference>
<dbReference type="PANTHER" id="PTHR14359:SF6">
    <property type="entry name" value="PHOSPHOPANTOTHENOYLCYSTEINE DECARBOXYLASE"/>
    <property type="match status" value="1"/>
</dbReference>
<dbReference type="HAMAP" id="MF_02225">
    <property type="entry name" value="CoaBC"/>
    <property type="match status" value="1"/>
</dbReference>
<comment type="caution">
    <text evidence="3">Lacks conserved residue(s) required for the propagation of feature annotation.</text>
</comment>
<comment type="pathway">
    <text evidence="3 4">Cofactor biosynthesis; coenzyme A biosynthesis; CoA from (R)-pantothenate: step 2/5.</text>
</comment>
<dbReference type="InterPro" id="IPR036551">
    <property type="entry name" value="Flavin_trans-like"/>
</dbReference>
<evidence type="ECO:0000259" key="5">
    <source>
        <dbReference type="Pfam" id="PF02441"/>
    </source>
</evidence>
<dbReference type="NCBIfam" id="TIGR00521">
    <property type="entry name" value="coaBC_dfp"/>
    <property type="match status" value="1"/>
</dbReference>
<dbReference type="AlphaFoldDB" id="A0A948WUA6"/>
<evidence type="ECO:0000313" key="7">
    <source>
        <dbReference type="EMBL" id="MBU3805928.1"/>
    </source>
</evidence>
<feature type="domain" description="DNA/pantothenate metabolism flavoprotein C-terminal" evidence="6">
    <location>
        <begin position="185"/>
        <end position="394"/>
    </location>
</feature>
<comment type="cofactor">
    <cofactor evidence="3">
        <name>Mg(2+)</name>
        <dbReference type="ChEBI" id="CHEBI:18420"/>
    </cofactor>
</comment>
<dbReference type="InterPro" id="IPR007085">
    <property type="entry name" value="DNA/pantothenate-metab_flavo_C"/>
</dbReference>
<name>A0A948WUA6_9FIRM</name>
<keyword evidence="3" id="KW-0460">Magnesium</keyword>
<dbReference type="InterPro" id="IPR005252">
    <property type="entry name" value="CoaBC"/>
</dbReference>
<accession>A0A948WUA6</accession>
<evidence type="ECO:0000256" key="1">
    <source>
        <dbReference type="ARBA" id="ARBA00022793"/>
    </source>
</evidence>
<organism evidence="7 8">
    <name type="scientific">Candidatus Allofournierella pullistercoris</name>
    <dbReference type="NCBI Taxonomy" id="2838597"/>
    <lineage>
        <taxon>Bacteria</taxon>
        <taxon>Bacillati</taxon>
        <taxon>Bacillota</taxon>
        <taxon>Clostridia</taxon>
        <taxon>Eubacteriales</taxon>
        <taxon>Oscillospiraceae</taxon>
        <taxon>Allofournierella</taxon>
    </lineage>
</organism>
<feature type="binding site" evidence="3">
    <location>
        <position position="323"/>
    </location>
    <ligand>
        <name>CTP</name>
        <dbReference type="ChEBI" id="CHEBI:37563"/>
    </ligand>
</feature>
<feature type="binding site" evidence="3">
    <location>
        <position position="337"/>
    </location>
    <ligand>
        <name>CTP</name>
        <dbReference type="ChEBI" id="CHEBI:37563"/>
    </ligand>
</feature>
<protein>
    <recommendedName>
        <fullName evidence="3">Coenzyme A biosynthesis bifunctional protein CoaBC</fullName>
    </recommendedName>
    <alternativeName>
        <fullName evidence="3">DNA/pantothenate metabolism flavoprotein</fullName>
    </alternativeName>
    <alternativeName>
        <fullName evidence="3">Phosphopantothenoylcysteine synthetase/decarboxylase</fullName>
        <shortName evidence="3">PPCS-PPCDC</shortName>
    </alternativeName>
    <domain>
        <recommendedName>
            <fullName evidence="3">Phosphopantothenoylcysteine decarboxylase</fullName>
            <shortName evidence="3">PPC decarboxylase</shortName>
            <shortName evidence="3">PPC-DC</shortName>
            <ecNumber evidence="3">4.1.1.36</ecNumber>
        </recommendedName>
        <alternativeName>
            <fullName evidence="3">CoaC</fullName>
        </alternativeName>
    </domain>
    <domain>
        <recommendedName>
            <fullName evidence="3">Phosphopantothenate--cysteine ligase</fullName>
            <ecNumber evidence="3">6.3.2.5</ecNumber>
        </recommendedName>
        <alternativeName>
            <fullName evidence="3">CoaB</fullName>
        </alternativeName>
        <alternativeName>
            <fullName evidence="3">Phosphopantothenoylcysteine synthetase</fullName>
            <shortName evidence="3">PPC synthetase</shortName>
            <shortName evidence="3">PPC-S</shortName>
        </alternativeName>
    </domain>
</protein>
<dbReference type="GO" id="GO:0004632">
    <property type="term" value="F:phosphopantothenate--cysteine ligase activity"/>
    <property type="evidence" value="ECO:0007669"/>
    <property type="project" value="UniProtKB-UniRule"/>
</dbReference>
<evidence type="ECO:0000256" key="2">
    <source>
        <dbReference type="ARBA" id="ARBA00023239"/>
    </source>
</evidence>
<feature type="binding site" evidence="3">
    <location>
        <position position="278"/>
    </location>
    <ligand>
        <name>CTP</name>
        <dbReference type="ChEBI" id="CHEBI:37563"/>
    </ligand>
</feature>
<dbReference type="GO" id="GO:0015937">
    <property type="term" value="P:coenzyme A biosynthetic process"/>
    <property type="evidence" value="ECO:0007669"/>
    <property type="project" value="UniProtKB-UniRule"/>
</dbReference>
<evidence type="ECO:0000256" key="4">
    <source>
        <dbReference type="RuleBase" id="RU364078"/>
    </source>
</evidence>
<sequence>MLKGKRVVLAVCGGIAAYKMATMASLLVKQGAEVQVMMTQNATNFITPITFETLTGRKCLVDTFDRNFNFEVEHISVAKWADLVLIAPATANVIGKMAHGIADDMLTTTLLACTCKKLLAPAMNTQMYYNPAVQENLKTLERYGIELIQPTAGLLACGDIGVGKMAEPQDMLRYIQRELAFDKDLQDLRVLVTAGPTQEAIDPVRFISNHSTGTMGYALAEICMLRGAQVTLVTGKTALQPPPFVEVVPVTTAAQMYEAVTSRSGEQDIIIKAAAVADFRPAQMATEKVRKQDGFGSLTLERTQDILLSLGEQKPKGQFLCGFAMETQDLLEQARAKMERKHLDMIVANNLKEQGAGFGTTTNQVTLLWPKGEEKLACMGKLQVAEQIVDKIVALRQEG</sequence>
<comment type="function">
    <text evidence="3">Catalyzes two sequential steps in the biosynthesis of coenzyme A. In the first step cysteine is conjugated to 4'-phosphopantothenate to form 4-phosphopantothenoylcysteine. In the second step the latter compound is decarboxylated to form 4'-phosphopantotheine.</text>
</comment>
<dbReference type="Proteomes" id="UP000713596">
    <property type="component" value="Unassembled WGS sequence"/>
</dbReference>